<protein>
    <submittedName>
        <fullName evidence="1">Uncharacterized protein</fullName>
    </submittedName>
</protein>
<name>A0A3A2ZAN3_9EURO</name>
<dbReference type="GO" id="GO:0006089">
    <property type="term" value="P:lactate metabolic process"/>
    <property type="evidence" value="ECO:0007669"/>
    <property type="project" value="TreeGrafter"/>
</dbReference>
<feature type="non-terminal residue" evidence="1">
    <location>
        <position position="64"/>
    </location>
</feature>
<dbReference type="PANTHER" id="PTHR43128:SF16">
    <property type="entry name" value="L-LACTATE DEHYDROGENASE"/>
    <property type="match status" value="1"/>
</dbReference>
<dbReference type="Gene3D" id="3.40.50.720">
    <property type="entry name" value="NAD(P)-binding Rossmann-like Domain"/>
    <property type="match status" value="1"/>
</dbReference>
<dbReference type="InterPro" id="IPR001557">
    <property type="entry name" value="L-lactate/malate_DH"/>
</dbReference>
<dbReference type="GO" id="GO:0004459">
    <property type="term" value="F:L-lactate dehydrogenase (NAD+) activity"/>
    <property type="evidence" value="ECO:0007669"/>
    <property type="project" value="TreeGrafter"/>
</dbReference>
<sequence length="64" mass="7017">MRPFRSDLILIVVSHPVDVLTTLAQKLSGLPKSQVIGSGTFLDTVRLRRMLADKYEIAPGPINA</sequence>
<evidence type="ECO:0000313" key="2">
    <source>
        <dbReference type="Proteomes" id="UP000266188"/>
    </source>
</evidence>
<accession>A0A3A2ZAN3</accession>
<dbReference type="InterPro" id="IPR036291">
    <property type="entry name" value="NAD(P)-bd_dom_sf"/>
</dbReference>
<dbReference type="STRING" id="2070753.A0A3A2ZAN3"/>
<dbReference type="OrthoDB" id="6270329at2759"/>
<reference evidence="2" key="1">
    <citation type="submission" date="2017-02" db="EMBL/GenBank/DDBJ databases">
        <authorList>
            <person name="Tafer H."/>
            <person name="Lopandic K."/>
        </authorList>
    </citation>
    <scope>NUCLEOTIDE SEQUENCE [LARGE SCALE GENOMIC DNA]</scope>
    <source>
        <strain evidence="2">CBS 366.77</strain>
    </source>
</reference>
<dbReference type="SUPFAM" id="SSF51735">
    <property type="entry name" value="NAD(P)-binding Rossmann-fold domains"/>
    <property type="match status" value="1"/>
</dbReference>
<proteinExistence type="predicted"/>
<dbReference type="PANTHER" id="PTHR43128">
    <property type="entry name" value="L-2-HYDROXYCARBOXYLATE DEHYDROGENASE (NAD(P)(+))"/>
    <property type="match status" value="1"/>
</dbReference>
<gene>
    <name evidence="1" type="ORF">PHISCL_11159</name>
</gene>
<organism evidence="1 2">
    <name type="scientific">Aspergillus sclerotialis</name>
    <dbReference type="NCBI Taxonomy" id="2070753"/>
    <lineage>
        <taxon>Eukaryota</taxon>
        <taxon>Fungi</taxon>
        <taxon>Dikarya</taxon>
        <taxon>Ascomycota</taxon>
        <taxon>Pezizomycotina</taxon>
        <taxon>Eurotiomycetes</taxon>
        <taxon>Eurotiomycetidae</taxon>
        <taxon>Eurotiales</taxon>
        <taxon>Aspergillaceae</taxon>
        <taxon>Aspergillus</taxon>
        <taxon>Aspergillus subgen. Polypaecilum</taxon>
    </lineage>
</organism>
<keyword evidence="2" id="KW-1185">Reference proteome</keyword>
<dbReference type="Proteomes" id="UP000266188">
    <property type="component" value="Unassembled WGS sequence"/>
</dbReference>
<dbReference type="AlphaFoldDB" id="A0A3A2ZAN3"/>
<dbReference type="PRINTS" id="PR00086">
    <property type="entry name" value="LLDHDRGNASE"/>
</dbReference>
<dbReference type="EMBL" id="MVGC01004371">
    <property type="protein sequence ID" value="RJE16504.1"/>
    <property type="molecule type" value="Genomic_DNA"/>
</dbReference>
<comment type="caution">
    <text evidence="1">The sequence shown here is derived from an EMBL/GenBank/DDBJ whole genome shotgun (WGS) entry which is preliminary data.</text>
</comment>
<evidence type="ECO:0000313" key="1">
    <source>
        <dbReference type="EMBL" id="RJE16504.1"/>
    </source>
</evidence>